<feature type="compositionally biased region" description="Low complexity" evidence="9">
    <location>
        <begin position="1159"/>
        <end position="1173"/>
    </location>
</feature>
<accession>A0ABS2H6D7</accession>
<dbReference type="EC" id="3.2.1.22" evidence="8"/>
<feature type="domain" description="SLH" evidence="11">
    <location>
        <begin position="1378"/>
        <end position="1439"/>
    </location>
</feature>
<evidence type="ECO:0000259" key="11">
    <source>
        <dbReference type="PROSITE" id="PS51272"/>
    </source>
</evidence>
<dbReference type="Proteomes" id="UP001516620">
    <property type="component" value="Unassembled WGS sequence"/>
</dbReference>
<feature type="region of interest" description="Disordered" evidence="9">
    <location>
        <begin position="1141"/>
        <end position="1177"/>
    </location>
</feature>
<comment type="caution">
    <text evidence="12">The sequence shown here is derived from an EMBL/GenBank/DDBJ whole genome shotgun (WGS) entry which is preliminary data.</text>
</comment>
<comment type="catalytic activity">
    <reaction evidence="8">
        <text>Hydrolysis of terminal, non-reducing alpha-D-galactose residues in alpha-D-galactosides, including galactose oligosaccharides, galactomannans and galactolipids.</text>
        <dbReference type="EC" id="3.2.1.22"/>
    </reaction>
</comment>
<evidence type="ECO:0000256" key="5">
    <source>
        <dbReference type="ARBA" id="ARBA00023277"/>
    </source>
</evidence>
<evidence type="ECO:0000256" key="10">
    <source>
        <dbReference type="SAM" id="SignalP"/>
    </source>
</evidence>
<gene>
    <name evidence="12" type="ORF">IM700_005285</name>
</gene>
<dbReference type="InterPro" id="IPR013783">
    <property type="entry name" value="Ig-like_fold"/>
</dbReference>
<evidence type="ECO:0000313" key="13">
    <source>
        <dbReference type="Proteomes" id="UP001516620"/>
    </source>
</evidence>
<dbReference type="InterPro" id="IPR014756">
    <property type="entry name" value="Ig_E-set"/>
</dbReference>
<feature type="compositionally biased region" description="Low complexity" evidence="9">
    <location>
        <begin position="1141"/>
        <end position="1150"/>
    </location>
</feature>
<dbReference type="SUPFAM" id="SSF81296">
    <property type="entry name" value="E set domains"/>
    <property type="match status" value="3"/>
</dbReference>
<feature type="chain" id="PRO_5045205074" description="Alpha-galactosidase" evidence="10">
    <location>
        <begin position="25"/>
        <end position="1600"/>
    </location>
</feature>
<dbReference type="PANTHER" id="PTHR11452:SF42">
    <property type="entry name" value="ALPHA-GALACTOSIDASE"/>
    <property type="match status" value="1"/>
</dbReference>
<dbReference type="CDD" id="cd14792">
    <property type="entry name" value="GH27"/>
    <property type="match status" value="1"/>
</dbReference>
<reference evidence="12 13" key="1">
    <citation type="submission" date="2021-01" db="EMBL/GenBank/DDBJ databases">
        <title>Paenibacillus sp.nov. isolated from the rhizosphere soil of tomato plant.</title>
        <authorList>
            <person name="Thin K.K."/>
            <person name="Zhang X."/>
            <person name="He S."/>
        </authorList>
    </citation>
    <scope>NUCLEOTIDE SEQUENCE [LARGE SCALE GENOMIC DNA]</scope>
    <source>
        <strain evidence="12 13">DXFW5</strain>
    </source>
</reference>
<comment type="similarity">
    <text evidence="1 8">Belongs to the glycosyl hydrolase 27 family.</text>
</comment>
<dbReference type="InterPro" id="IPR001119">
    <property type="entry name" value="SLH_dom"/>
</dbReference>
<dbReference type="Gene3D" id="3.20.20.70">
    <property type="entry name" value="Aldolase class I"/>
    <property type="match status" value="1"/>
</dbReference>
<evidence type="ECO:0000256" key="1">
    <source>
        <dbReference type="ARBA" id="ARBA00009743"/>
    </source>
</evidence>
<dbReference type="InterPro" id="IPR002241">
    <property type="entry name" value="Glyco_hydro_27"/>
</dbReference>
<dbReference type="SUPFAM" id="SSF51011">
    <property type="entry name" value="Glycosyl hydrolase domain"/>
    <property type="match status" value="1"/>
</dbReference>
<evidence type="ECO:0000256" key="3">
    <source>
        <dbReference type="ARBA" id="ARBA00022801"/>
    </source>
</evidence>
<feature type="signal peptide" evidence="10">
    <location>
        <begin position="1"/>
        <end position="24"/>
    </location>
</feature>
<dbReference type="Gene3D" id="2.60.40.10">
    <property type="entry name" value="Immunoglobulins"/>
    <property type="match status" value="3"/>
</dbReference>
<keyword evidence="7" id="KW-0624">Polysaccharide degradation</keyword>
<keyword evidence="5" id="KW-0119">Carbohydrate metabolism</keyword>
<sequence>MMIRLLQKTLICLLAAAIVLVPCAYFEPSHKVAHAADNGLAMKPYMGWSSYSLQVYDGPEGNWTSEEKLKKISDAMHEKLQSHGYEYINIDAGWNGSMDEYGRPIPSETLYPNGFVNLVDYIHNNGQKVGIYLIPGLSKEAYRLNLPIYGTEYHMQDIAAQPLRQADYWDIDYKIDFSKPGAQEYINSIADLIASWGVDFVKFDSVTPGSGHNDLTIDARDDVKAWSTALSKHGIWFELSWALDHNYVDFWKKYANGWRVNWDVEAYDPNVGMTQWANIARLFPDAALWWRDAGPGGWNDFDSLNVGNGQTSGLTRDERQTATTLWAIASAQFYTGDDLTNLDSYGLELLTNDEVIAVNQAGRPAHPVSMATNQQVWVANNGDGTYTVALFNLGNKGASMDVKWSDIGLDGAASVRDLWSHAELGQFATGMDNIALEPHASRLFKVTAKNGTSKVNDDDTGVKYTGNWTRNGGNELVQDVQDLNVTIVDSSAAASGNAVVYDAAAVNEERVAEPAGQEAPGSIAAEAGEHWVIYNDNHPSVTYDTYGSNGSWGYSSGRDPVWNDYLGDVHYGEKGEVRFEHQFKGTGVDFLTETAESGGDIDIDLDGEFQETVSANAPNQQGQIPVYSVRNLPFGEHTISGVMKGGTYLLVDGFKVYADSLLGATTASFDTTNPQDIPVSLPLGGDTFTHIANGSAELVRNTDYAVSGDSVTIKKAYLAQQPPGPLALTFGFAGGDTQTFTVDITGPVIVNSTIAPKTAEFDQKASAQADVSTTMTLNGNTLVRITNGAEALSEGADFSFEGDTIRIHSSYLAAQPTGITELTFQFSAGLPQTLMIDIVNTSGRFLMINNNDPGIRYTGSWNRSTGRNFGDYQDDVHFAETNGDFLEYTFKGTGIQYITEIDPSQGEVDVYLDGAFAGTVDTHADARQPMQAVYSISGLTDSLHTIKLVKKSGRFMLLDALKVQIPDLINHTEATFDKNPSAQDDIEVEVLGGIGNLGSIRNGQVPLVAGADYTVTGNIVTIKKEYLAVQPLGSLKLTFHIKGDYYDDVHATEVNGDSFEYTFKGTGIDLHMPKGPAQGEMEVYIDGQLKSTVDAYNESRSAQQPLFGIANLPAGQHTVKVVKKSGELMLADLLIYRVAPGSTTPTTPTNPSNPPSSPTGPSGPSAPPSAAGTEIVRNPANQIPVDIIRTTLADGTKRDEVKLTADAPLRAAIDKLEDEGVTSLTLTIPDAKDEVASVQLSLARDFIQLITGRGLELKLQSTSGEILFPAASLQGSTGDLTVTIHPVKAANQSKEIEGRANKAEVVLASTGGQGVTVIGRPVQIETNLQNREVELILPLAGSALNDADPAKLGVYIEHSDGTTEFLTGEVVPFGNGKGLKFSVDHFSTFVLVKTAEAMLPTHKAYISGYPGGLFKPENRITRAEMAAMLSKAVGLKETAEALGFNDVPAGYWAAEAIAQASRMGLMQGFADGSFKPEQPVTRAEITAVAAKFMKSVAGQGTGFSDTAGHWAEEAIRSAQAAGIVSGYADGKFRPAAFVTRAEAVTVINRALGRGPLFGNIDVLPVWRDVPQAHWAFHEIAEASTEHVATPRAGGGEEPSK</sequence>
<dbReference type="SUPFAM" id="SSF51445">
    <property type="entry name" value="(Trans)glycosidases"/>
    <property type="match status" value="1"/>
</dbReference>
<organism evidence="12 13">
    <name type="scientific">Paenibacillus rhizolycopersici</name>
    <dbReference type="NCBI Taxonomy" id="2780073"/>
    <lineage>
        <taxon>Bacteria</taxon>
        <taxon>Bacillati</taxon>
        <taxon>Bacillota</taxon>
        <taxon>Bacilli</taxon>
        <taxon>Bacillales</taxon>
        <taxon>Paenibacillaceae</taxon>
        <taxon>Paenibacillus</taxon>
    </lineage>
</organism>
<evidence type="ECO:0000256" key="6">
    <source>
        <dbReference type="ARBA" id="ARBA00023295"/>
    </source>
</evidence>
<dbReference type="Pfam" id="PF16499">
    <property type="entry name" value="Melibiase_2"/>
    <property type="match status" value="2"/>
</dbReference>
<keyword evidence="13" id="KW-1185">Reference proteome</keyword>
<evidence type="ECO:0000256" key="7">
    <source>
        <dbReference type="ARBA" id="ARBA00023326"/>
    </source>
</evidence>
<dbReference type="InterPro" id="IPR017853">
    <property type="entry name" value="GH"/>
</dbReference>
<protein>
    <recommendedName>
        <fullName evidence="8">Alpha-galactosidase</fullName>
        <ecNumber evidence="8">3.2.1.22</ecNumber>
    </recommendedName>
    <alternativeName>
        <fullName evidence="8">Melibiase</fullName>
    </alternativeName>
</protein>
<dbReference type="InterPro" id="IPR041233">
    <property type="entry name" value="Melibiase_C"/>
</dbReference>
<dbReference type="InterPro" id="IPR013785">
    <property type="entry name" value="Aldolase_TIM"/>
</dbReference>
<keyword evidence="3 8" id="KW-0378">Hydrolase</keyword>
<name>A0ABS2H6D7_9BACL</name>
<evidence type="ECO:0000256" key="4">
    <source>
        <dbReference type="ARBA" id="ARBA00023001"/>
    </source>
</evidence>
<evidence type="ECO:0000256" key="2">
    <source>
        <dbReference type="ARBA" id="ARBA00022729"/>
    </source>
</evidence>
<dbReference type="EMBL" id="JADCNN020000003">
    <property type="protein sequence ID" value="MBM6995074.1"/>
    <property type="molecule type" value="Genomic_DNA"/>
</dbReference>
<dbReference type="Gene3D" id="2.60.120.260">
    <property type="entry name" value="Galactose-binding domain-like"/>
    <property type="match status" value="3"/>
</dbReference>
<feature type="domain" description="SLH" evidence="11">
    <location>
        <begin position="1498"/>
        <end position="1561"/>
    </location>
</feature>
<evidence type="ECO:0000313" key="12">
    <source>
        <dbReference type="EMBL" id="MBM6995074.1"/>
    </source>
</evidence>
<dbReference type="Pfam" id="PF03442">
    <property type="entry name" value="CBM_X2"/>
    <property type="match status" value="3"/>
</dbReference>
<keyword evidence="4" id="KW-0136">Cellulose degradation</keyword>
<dbReference type="Pfam" id="PF00395">
    <property type="entry name" value="SLH"/>
    <property type="match status" value="3"/>
</dbReference>
<evidence type="ECO:0000256" key="9">
    <source>
        <dbReference type="SAM" id="MobiDB-lite"/>
    </source>
</evidence>
<dbReference type="PRINTS" id="PR00740">
    <property type="entry name" value="GLHYDRLASE27"/>
</dbReference>
<dbReference type="InterPro" id="IPR013780">
    <property type="entry name" value="Glyco_hydro_b"/>
</dbReference>
<proteinExistence type="inferred from homology"/>
<keyword evidence="8" id="KW-1015">Disulfide bond</keyword>
<dbReference type="PROSITE" id="PS51272">
    <property type="entry name" value="SLH"/>
    <property type="match status" value="3"/>
</dbReference>
<feature type="domain" description="SLH" evidence="11">
    <location>
        <begin position="1440"/>
        <end position="1497"/>
    </location>
</feature>
<dbReference type="Pfam" id="PF17801">
    <property type="entry name" value="Melibiase_C"/>
    <property type="match status" value="1"/>
</dbReference>
<keyword evidence="2 10" id="KW-0732">Signal</keyword>
<dbReference type="PANTHER" id="PTHR11452">
    <property type="entry name" value="ALPHA-GALACTOSIDASE/ALPHA-N-ACETYLGALACTOSAMINIDASE"/>
    <property type="match status" value="1"/>
</dbReference>
<dbReference type="Gene3D" id="2.60.40.1180">
    <property type="entry name" value="Golgi alpha-mannosidase II"/>
    <property type="match status" value="1"/>
</dbReference>
<evidence type="ECO:0000256" key="8">
    <source>
        <dbReference type="RuleBase" id="RU361168"/>
    </source>
</evidence>
<dbReference type="InterPro" id="IPR005102">
    <property type="entry name" value="Carbo-bd_X2"/>
</dbReference>
<keyword evidence="6 8" id="KW-0326">Glycosidase</keyword>